<gene>
    <name evidence="1" type="ORF">H2198_000872</name>
</gene>
<dbReference type="EMBL" id="JAPDRQ010000009">
    <property type="protein sequence ID" value="KAJ9663355.1"/>
    <property type="molecule type" value="Genomic_DNA"/>
</dbReference>
<accession>A0ACC3AJI9</accession>
<proteinExistence type="predicted"/>
<name>A0ACC3AJI9_9EURO</name>
<keyword evidence="2" id="KW-1185">Reference proteome</keyword>
<sequence length="389" mass="42894">MGRTTPSVGAPPPSQRRDARAKRAKQTANKDIPALLQSYPRARKGIDAAELVVDPPPVTAQTISRHPDTGKPKTTSSSNEGDGGDIEGLTNQENEQSSPAIGLRCADTLQVAAQLHQTAKERKTKASSRIAILNMASPLRPGGGFFTGATSQEESLCMRTTLYPSLREEFYRLPEVGGIYTPDVLVFRSHDPGAADFSKNERFFVDVVTAGMLRFPEVDEDEDGNKSYASGKDRDLVEQKMRAVLRIVRMKEVRKVVLGAWGCGAYGNPVGEVARCWKRVLLAEESKDRHSRKRQSMPVPEMWAGMEVVFAIKDRKMAEVFSQVFELEIEGDTGDDEGGGNEDEAEDEDVDGEKAKKIVELEEQMARARSNVLRDRLKSIVDNLKQSDA</sequence>
<dbReference type="Proteomes" id="UP001172386">
    <property type="component" value="Unassembled WGS sequence"/>
</dbReference>
<reference evidence="1" key="1">
    <citation type="submission" date="2022-10" db="EMBL/GenBank/DDBJ databases">
        <title>Culturing micro-colonial fungi from biological soil crusts in the Mojave desert and describing Neophaeococcomyces mojavensis, and introducing the new genera and species Taxawa tesnikishii.</title>
        <authorList>
            <person name="Kurbessoian T."/>
            <person name="Stajich J.E."/>
        </authorList>
    </citation>
    <scope>NUCLEOTIDE SEQUENCE</scope>
    <source>
        <strain evidence="1">JES_112</strain>
    </source>
</reference>
<comment type="caution">
    <text evidence="1">The sequence shown here is derived from an EMBL/GenBank/DDBJ whole genome shotgun (WGS) entry which is preliminary data.</text>
</comment>
<evidence type="ECO:0000313" key="1">
    <source>
        <dbReference type="EMBL" id="KAJ9663355.1"/>
    </source>
</evidence>
<protein>
    <submittedName>
        <fullName evidence="1">Uncharacterized protein</fullName>
    </submittedName>
</protein>
<organism evidence="1 2">
    <name type="scientific">Neophaeococcomyces mojaviensis</name>
    <dbReference type="NCBI Taxonomy" id="3383035"/>
    <lineage>
        <taxon>Eukaryota</taxon>
        <taxon>Fungi</taxon>
        <taxon>Dikarya</taxon>
        <taxon>Ascomycota</taxon>
        <taxon>Pezizomycotina</taxon>
        <taxon>Eurotiomycetes</taxon>
        <taxon>Chaetothyriomycetidae</taxon>
        <taxon>Chaetothyriales</taxon>
        <taxon>Chaetothyriales incertae sedis</taxon>
        <taxon>Neophaeococcomyces</taxon>
    </lineage>
</organism>
<evidence type="ECO:0000313" key="2">
    <source>
        <dbReference type="Proteomes" id="UP001172386"/>
    </source>
</evidence>